<evidence type="ECO:0000256" key="2">
    <source>
        <dbReference type="ARBA" id="ARBA00007801"/>
    </source>
</evidence>
<dbReference type="Proteomes" id="UP001175227">
    <property type="component" value="Unassembled WGS sequence"/>
</dbReference>
<evidence type="ECO:0000259" key="7">
    <source>
        <dbReference type="Pfam" id="PF01494"/>
    </source>
</evidence>
<dbReference type="InterPro" id="IPR036188">
    <property type="entry name" value="FAD/NAD-bd_sf"/>
</dbReference>
<dbReference type="SUPFAM" id="SSF52833">
    <property type="entry name" value="Thioredoxin-like"/>
    <property type="match status" value="1"/>
</dbReference>
<dbReference type="EMBL" id="JAUEPR010000002">
    <property type="protein sequence ID" value="KAK0489317.1"/>
    <property type="molecule type" value="Genomic_DNA"/>
</dbReference>
<dbReference type="InterPro" id="IPR002938">
    <property type="entry name" value="FAD-bd"/>
</dbReference>
<comment type="cofactor">
    <cofactor evidence="1">
        <name>FAD</name>
        <dbReference type="ChEBI" id="CHEBI:57692"/>
    </cofactor>
</comment>
<dbReference type="GO" id="GO:0071949">
    <property type="term" value="F:FAD binding"/>
    <property type="evidence" value="ECO:0007669"/>
    <property type="project" value="InterPro"/>
</dbReference>
<reference evidence="8" key="1">
    <citation type="submission" date="2023-06" db="EMBL/GenBank/DDBJ databases">
        <authorList>
            <consortium name="Lawrence Berkeley National Laboratory"/>
            <person name="Ahrendt S."/>
            <person name="Sahu N."/>
            <person name="Indic B."/>
            <person name="Wong-Bajracharya J."/>
            <person name="Merenyi Z."/>
            <person name="Ke H.-M."/>
            <person name="Monk M."/>
            <person name="Kocsube S."/>
            <person name="Drula E."/>
            <person name="Lipzen A."/>
            <person name="Balint B."/>
            <person name="Henrissat B."/>
            <person name="Andreopoulos B."/>
            <person name="Martin F.M."/>
            <person name="Harder C.B."/>
            <person name="Rigling D."/>
            <person name="Ford K.L."/>
            <person name="Foster G.D."/>
            <person name="Pangilinan J."/>
            <person name="Papanicolaou A."/>
            <person name="Barry K."/>
            <person name="LaButti K."/>
            <person name="Viragh M."/>
            <person name="Koriabine M."/>
            <person name="Yan M."/>
            <person name="Riley R."/>
            <person name="Champramary S."/>
            <person name="Plett K.L."/>
            <person name="Tsai I.J."/>
            <person name="Slot J."/>
            <person name="Sipos G."/>
            <person name="Plett J."/>
            <person name="Nagy L.G."/>
            <person name="Grigoriev I.V."/>
        </authorList>
    </citation>
    <scope>NUCLEOTIDE SEQUENCE</scope>
    <source>
        <strain evidence="8">ICMP 16352</strain>
    </source>
</reference>
<evidence type="ECO:0000256" key="4">
    <source>
        <dbReference type="ARBA" id="ARBA00022827"/>
    </source>
</evidence>
<dbReference type="Pfam" id="PF01494">
    <property type="entry name" value="FAD_binding_3"/>
    <property type="match status" value="1"/>
</dbReference>
<keyword evidence="5" id="KW-0560">Oxidoreductase</keyword>
<keyword evidence="3" id="KW-0285">Flavoprotein</keyword>
<comment type="caution">
    <text evidence="8">The sequence shown here is derived from an EMBL/GenBank/DDBJ whole genome shotgun (WGS) entry which is preliminary data.</text>
</comment>
<evidence type="ECO:0000256" key="5">
    <source>
        <dbReference type="ARBA" id="ARBA00023002"/>
    </source>
</evidence>
<proteinExistence type="inferred from homology"/>
<dbReference type="Gene3D" id="3.40.30.120">
    <property type="match status" value="1"/>
</dbReference>
<protein>
    <submittedName>
        <fullName evidence="8">FAD binding domain-containing protein</fullName>
    </submittedName>
</protein>
<dbReference type="PRINTS" id="PR00420">
    <property type="entry name" value="RNGMNOXGNASE"/>
</dbReference>
<dbReference type="InterPro" id="IPR036249">
    <property type="entry name" value="Thioredoxin-like_sf"/>
</dbReference>
<dbReference type="PANTHER" id="PTHR43004">
    <property type="entry name" value="TRK SYSTEM POTASSIUM UPTAKE PROTEIN"/>
    <property type="match status" value="1"/>
</dbReference>
<dbReference type="Gene3D" id="3.50.50.60">
    <property type="entry name" value="FAD/NAD(P)-binding domain"/>
    <property type="match status" value="1"/>
</dbReference>
<organism evidence="8 9">
    <name type="scientific">Armillaria novae-zelandiae</name>
    <dbReference type="NCBI Taxonomy" id="153914"/>
    <lineage>
        <taxon>Eukaryota</taxon>
        <taxon>Fungi</taxon>
        <taxon>Dikarya</taxon>
        <taxon>Basidiomycota</taxon>
        <taxon>Agaricomycotina</taxon>
        <taxon>Agaricomycetes</taxon>
        <taxon>Agaricomycetidae</taxon>
        <taxon>Agaricales</taxon>
        <taxon>Marasmiineae</taxon>
        <taxon>Physalacriaceae</taxon>
        <taxon>Armillaria</taxon>
    </lineage>
</organism>
<evidence type="ECO:0000313" key="9">
    <source>
        <dbReference type="Proteomes" id="UP001175227"/>
    </source>
</evidence>
<dbReference type="PANTHER" id="PTHR43004:SF19">
    <property type="entry name" value="BINDING MONOOXYGENASE, PUTATIVE (JCVI)-RELATED"/>
    <property type="match status" value="1"/>
</dbReference>
<comment type="similarity">
    <text evidence="2">Belongs to the PheA/TfdB FAD monooxygenase family.</text>
</comment>
<dbReference type="Gene3D" id="3.30.70.2450">
    <property type="match status" value="1"/>
</dbReference>
<evidence type="ECO:0000256" key="1">
    <source>
        <dbReference type="ARBA" id="ARBA00001974"/>
    </source>
</evidence>
<dbReference type="InterPro" id="IPR050641">
    <property type="entry name" value="RIFMO-like"/>
</dbReference>
<sequence length="545" mass="59401">MTHTSVLIAGAGPSGLALALALRQNGVSVRVIDKGETYKIGQKGCGIQPRILELYKFMGVLPDIQNRGGPIIPFIHHLSNGETKAINAATKREPTPDKPYNNLILLGQDRHEAVLREHLAKYGCEVELGTELVSFEQSADRVVSHVLKTQGGQTVEDTIESQWLIGSEGARSVVRKTLGLTFLGETRQNENMVVGDIEIIKPQLEEAFHHYGDMTTKSVTIRLSEEPGSKTYQFFITGHQMDTTVASGRETFIKEFYAISGRTDIEFGSIFGREYVRITYVSYRPNIRMVDKYGSGRAFVAGDAAHVHSPSGGQGLNSGIQDSINLAWKLALVDRGLAAPTLLDTYSQERIPVIAAMLDKTTDLHKKTFTAGAASTEGWRRGPELHQFGVNYRGSPIVIDEEGTPESVDPYRSGEGGPLRAGDRAPDAPGLVSVQGEKTHLFDIFRTSYHTVLIFPGADLEVKAILDLVKAYPVGTVKSVVILHQNATPIVDSFPADFVLTDGDGYARKHYNDRNGIVVVRPDGIVGALVGGADGLKQYFNGIFL</sequence>
<gene>
    <name evidence="8" type="ORF">IW261DRAFT_1589428</name>
</gene>
<feature type="region of interest" description="Disordered" evidence="6">
    <location>
        <begin position="401"/>
        <end position="425"/>
    </location>
</feature>
<accession>A0AA39PRS1</accession>
<dbReference type="AlphaFoldDB" id="A0AA39PRS1"/>
<feature type="domain" description="FAD-binding" evidence="7">
    <location>
        <begin position="4"/>
        <end position="360"/>
    </location>
</feature>
<evidence type="ECO:0000256" key="6">
    <source>
        <dbReference type="SAM" id="MobiDB-lite"/>
    </source>
</evidence>
<evidence type="ECO:0000313" key="8">
    <source>
        <dbReference type="EMBL" id="KAK0489317.1"/>
    </source>
</evidence>
<evidence type="ECO:0000256" key="3">
    <source>
        <dbReference type="ARBA" id="ARBA00022630"/>
    </source>
</evidence>
<keyword evidence="9" id="KW-1185">Reference proteome</keyword>
<dbReference type="GO" id="GO:0016709">
    <property type="term" value="F:oxidoreductase activity, acting on paired donors, with incorporation or reduction of molecular oxygen, NAD(P)H as one donor, and incorporation of one atom of oxygen"/>
    <property type="evidence" value="ECO:0007669"/>
    <property type="project" value="UniProtKB-ARBA"/>
</dbReference>
<name>A0AA39PRS1_9AGAR</name>
<dbReference type="SUPFAM" id="SSF51905">
    <property type="entry name" value="FAD/NAD(P)-binding domain"/>
    <property type="match status" value="1"/>
</dbReference>
<keyword evidence="4" id="KW-0274">FAD</keyword>